<dbReference type="GO" id="GO:0046394">
    <property type="term" value="P:carboxylic acid biosynthetic process"/>
    <property type="evidence" value="ECO:0007669"/>
    <property type="project" value="UniProtKB-ARBA"/>
</dbReference>
<dbReference type="EMBL" id="UGVC01000001">
    <property type="protein sequence ID" value="SUD91955.1"/>
    <property type="molecule type" value="Genomic_DNA"/>
</dbReference>
<comment type="catalytic activity">
    <reaction evidence="9">
        <text>L-leucine + 2-oxoglutarate = 4-methyl-2-oxopentanoate + L-glutamate</text>
        <dbReference type="Rhea" id="RHEA:18321"/>
        <dbReference type="ChEBI" id="CHEBI:16810"/>
        <dbReference type="ChEBI" id="CHEBI:17865"/>
        <dbReference type="ChEBI" id="CHEBI:29985"/>
        <dbReference type="ChEBI" id="CHEBI:57427"/>
        <dbReference type="EC" id="2.6.1.42"/>
    </reaction>
</comment>
<dbReference type="Gene3D" id="3.20.10.10">
    <property type="entry name" value="D-amino Acid Aminotransferase, subunit A, domain 2"/>
    <property type="match status" value="1"/>
</dbReference>
<dbReference type="AlphaFoldDB" id="A0A379LPB4"/>
<comment type="similarity">
    <text evidence="5">Belongs to the class-IV pyridoxal-phosphate-dependent aminotransferase family.</text>
</comment>
<dbReference type="Gene3D" id="3.30.470.10">
    <property type="match status" value="1"/>
</dbReference>
<gene>
    <name evidence="10" type="primary">pabC</name>
    <name evidence="10" type="ORF">NCTC10526_02334</name>
</gene>
<reference evidence="10 11" key="1">
    <citation type="submission" date="2018-06" db="EMBL/GenBank/DDBJ databases">
        <authorList>
            <consortium name="Pathogen Informatics"/>
            <person name="Doyle S."/>
        </authorList>
    </citation>
    <scope>NUCLEOTIDE SEQUENCE [LARGE SCALE GENOMIC DNA]</scope>
    <source>
        <strain evidence="10 11">NCTC10526</strain>
    </source>
</reference>
<name>A0A379LPB4_9GAMM</name>
<evidence type="ECO:0000256" key="6">
    <source>
        <dbReference type="ARBA" id="ARBA00013053"/>
    </source>
</evidence>
<dbReference type="GO" id="GO:0016829">
    <property type="term" value="F:lyase activity"/>
    <property type="evidence" value="ECO:0007669"/>
    <property type="project" value="UniProtKB-KW"/>
</dbReference>
<evidence type="ECO:0000256" key="3">
    <source>
        <dbReference type="ARBA" id="ARBA00004931"/>
    </source>
</evidence>
<comment type="catalytic activity">
    <reaction evidence="7">
        <text>L-valine + 2-oxoglutarate = 3-methyl-2-oxobutanoate + L-glutamate</text>
        <dbReference type="Rhea" id="RHEA:24813"/>
        <dbReference type="ChEBI" id="CHEBI:11851"/>
        <dbReference type="ChEBI" id="CHEBI:16810"/>
        <dbReference type="ChEBI" id="CHEBI:29985"/>
        <dbReference type="ChEBI" id="CHEBI:57762"/>
        <dbReference type="EC" id="2.6.1.42"/>
    </reaction>
</comment>
<comment type="pathway">
    <text evidence="3">Amino-acid biosynthesis; L-valine biosynthesis; L-valine from pyruvate: step 4/4.</text>
</comment>
<evidence type="ECO:0000256" key="4">
    <source>
        <dbReference type="ARBA" id="ARBA00005072"/>
    </source>
</evidence>
<dbReference type="GO" id="GO:0052656">
    <property type="term" value="F:L-isoleucine-2-oxoglutarate transaminase activity"/>
    <property type="evidence" value="ECO:0007669"/>
    <property type="project" value="RHEA"/>
</dbReference>
<dbReference type="PANTHER" id="PTHR42743">
    <property type="entry name" value="AMINO-ACID AMINOTRANSFERASE"/>
    <property type="match status" value="1"/>
</dbReference>
<dbReference type="InterPro" id="IPR036038">
    <property type="entry name" value="Aminotransferase-like"/>
</dbReference>
<sequence length="336" mass="37126">MSHAMTWYQLSDAGMNTLTPSVPASSAISSSSHNDIIAPNLRAVAYGDGFFSTMGVHNGKLLWQSYHKARLMGHCQALQLTIPPTVERQLWNELHQFAATISEGLIKVILSRPAQSLRGYAYSTQAADNEALIWLGVMQTATLAEHTAQFLSGDLDNDQSLGQQVLQQPPIIAKCLQSQLASLPQPLAGLKSLNRLDGVMIAGELQRHKQHNPELAEGLVADMSGNWVEGVMSNFFYRLKPALNTDGQDADSDVWYTPPIEQSGVRGVMRQVIIDKLAKLGAPAKLRYLRNEDLSQLEAMFFCNAVRGVVPVQQLWFQDERFQLSLAPFIKNSVLK</sequence>
<dbReference type="STRING" id="1123034.GCA_000685805_00751"/>
<evidence type="ECO:0000256" key="9">
    <source>
        <dbReference type="ARBA" id="ARBA00049229"/>
    </source>
</evidence>
<dbReference type="RefSeq" id="WP_028858368.1">
    <property type="nucleotide sequence ID" value="NZ_CAJHAQ010000001.1"/>
</dbReference>
<evidence type="ECO:0000256" key="2">
    <source>
        <dbReference type="ARBA" id="ARBA00004824"/>
    </source>
</evidence>
<comment type="function">
    <text evidence="1">Acts on leucine, isoleucine and valine.</text>
</comment>
<evidence type="ECO:0000256" key="5">
    <source>
        <dbReference type="ARBA" id="ARBA00009320"/>
    </source>
</evidence>
<dbReference type="EC" id="2.6.1.42" evidence="6"/>
<dbReference type="InterPro" id="IPR001544">
    <property type="entry name" value="Aminotrans_IV"/>
</dbReference>
<evidence type="ECO:0000256" key="7">
    <source>
        <dbReference type="ARBA" id="ARBA00048212"/>
    </source>
</evidence>
<evidence type="ECO:0000313" key="11">
    <source>
        <dbReference type="Proteomes" id="UP000254123"/>
    </source>
</evidence>
<dbReference type="InterPro" id="IPR043131">
    <property type="entry name" value="BCAT-like_N"/>
</dbReference>
<dbReference type="GO" id="GO:0052654">
    <property type="term" value="F:L-leucine-2-oxoglutarate transaminase activity"/>
    <property type="evidence" value="ECO:0007669"/>
    <property type="project" value="RHEA"/>
</dbReference>
<proteinExistence type="inferred from homology"/>
<dbReference type="Pfam" id="PF01063">
    <property type="entry name" value="Aminotran_4"/>
    <property type="match status" value="1"/>
</dbReference>
<evidence type="ECO:0000256" key="8">
    <source>
        <dbReference type="ARBA" id="ARBA00048798"/>
    </source>
</evidence>
<dbReference type="PANTHER" id="PTHR42743:SF11">
    <property type="entry name" value="AMINODEOXYCHORISMATE LYASE"/>
    <property type="match status" value="1"/>
</dbReference>
<protein>
    <recommendedName>
        <fullName evidence="6">branched-chain-amino-acid transaminase</fullName>
        <ecNumber evidence="6">2.6.1.42</ecNumber>
    </recommendedName>
</protein>
<dbReference type="SUPFAM" id="SSF56752">
    <property type="entry name" value="D-aminoacid aminotransferase-like PLP-dependent enzymes"/>
    <property type="match status" value="1"/>
</dbReference>
<dbReference type="Proteomes" id="UP000254123">
    <property type="component" value="Unassembled WGS sequence"/>
</dbReference>
<organism evidence="10 11">
    <name type="scientific">Psychrobacter phenylpyruvicus</name>
    <dbReference type="NCBI Taxonomy" id="29432"/>
    <lineage>
        <taxon>Bacteria</taxon>
        <taxon>Pseudomonadati</taxon>
        <taxon>Pseudomonadota</taxon>
        <taxon>Gammaproteobacteria</taxon>
        <taxon>Moraxellales</taxon>
        <taxon>Moraxellaceae</taxon>
        <taxon>Psychrobacter</taxon>
    </lineage>
</organism>
<keyword evidence="11" id="KW-1185">Reference proteome</keyword>
<dbReference type="InterPro" id="IPR050571">
    <property type="entry name" value="Class-IV_PLP-Dep_Aminotrnsfr"/>
</dbReference>
<accession>A0A379LPB4</accession>
<comment type="catalytic activity">
    <reaction evidence="8">
        <text>L-isoleucine + 2-oxoglutarate = (S)-3-methyl-2-oxopentanoate + L-glutamate</text>
        <dbReference type="Rhea" id="RHEA:24801"/>
        <dbReference type="ChEBI" id="CHEBI:16810"/>
        <dbReference type="ChEBI" id="CHEBI:29985"/>
        <dbReference type="ChEBI" id="CHEBI:35146"/>
        <dbReference type="ChEBI" id="CHEBI:58045"/>
        <dbReference type="EC" id="2.6.1.42"/>
    </reaction>
</comment>
<keyword evidence="10" id="KW-0456">Lyase</keyword>
<evidence type="ECO:0000256" key="1">
    <source>
        <dbReference type="ARBA" id="ARBA00003109"/>
    </source>
</evidence>
<comment type="pathway">
    <text evidence="4">Amino-acid biosynthesis; L-leucine biosynthesis; L-leucine from 3-methyl-2-oxobutanoate: step 4/4.</text>
</comment>
<dbReference type="GO" id="GO:0052655">
    <property type="term" value="F:L-valine-2-oxoglutarate transaminase activity"/>
    <property type="evidence" value="ECO:0007669"/>
    <property type="project" value="RHEA"/>
</dbReference>
<evidence type="ECO:0000313" key="10">
    <source>
        <dbReference type="EMBL" id="SUD91955.1"/>
    </source>
</evidence>
<comment type="pathway">
    <text evidence="2">Amino-acid biosynthesis; L-isoleucine biosynthesis; L-isoleucine from 2-oxobutanoate: step 4/4.</text>
</comment>
<dbReference type="InterPro" id="IPR043132">
    <property type="entry name" value="BCAT-like_C"/>
</dbReference>